<sequence length="216" mass="22527">MSVAIDDSVTVWSAAPSDRAGADLLVLLHGYGSNEGDLIGLAPSLPAGLVLASLRAPVTAQWPVDGHAWFPLDDPGSPRADAVDDAARAVLAWLDAVEAEGRFRSVGLLGFSQGGATALQLLRHAPSRFRYAVNLAGFVAQGAHDGDDELAELRPAVFWGRGSADEVISPAAILRTTDWLPGHSTLSGRIYEGLAHAVSAQELADVSAFVDKQLGA</sequence>
<reference evidence="5" key="1">
    <citation type="submission" date="2017-02" db="EMBL/GenBank/DDBJ databases">
        <authorList>
            <person name="Dridi B."/>
        </authorList>
    </citation>
    <scope>NUCLEOTIDE SEQUENCE [LARGE SCALE GENOMIC DNA]</scope>
    <source>
        <strain evidence="5">EB411</strain>
    </source>
</reference>
<dbReference type="InterPro" id="IPR050565">
    <property type="entry name" value="LYPA1-2/EST-like"/>
</dbReference>
<keyword evidence="2" id="KW-0378">Hydrolase</keyword>
<dbReference type="AlphaFoldDB" id="A0A1R4IDA4"/>
<dbReference type="OrthoDB" id="9780848at2"/>
<evidence type="ECO:0000256" key="1">
    <source>
        <dbReference type="ARBA" id="ARBA00006499"/>
    </source>
</evidence>
<dbReference type="EMBL" id="FUKR01000006">
    <property type="protein sequence ID" value="SJN17812.1"/>
    <property type="molecule type" value="Genomic_DNA"/>
</dbReference>
<keyword evidence="5" id="KW-1185">Reference proteome</keyword>
<dbReference type="GO" id="GO:0016787">
    <property type="term" value="F:hydrolase activity"/>
    <property type="evidence" value="ECO:0007669"/>
    <property type="project" value="UniProtKB-KW"/>
</dbReference>
<evidence type="ECO:0000313" key="4">
    <source>
        <dbReference type="EMBL" id="SJN17812.1"/>
    </source>
</evidence>
<proteinExistence type="inferred from homology"/>
<comment type="similarity">
    <text evidence="1">Belongs to the AB hydrolase superfamily. AB hydrolase 2 family.</text>
</comment>
<organism evidence="4 5">
    <name type="scientific">Mycetocola reblochoni REB411</name>
    <dbReference type="NCBI Taxonomy" id="1255698"/>
    <lineage>
        <taxon>Bacteria</taxon>
        <taxon>Bacillati</taxon>
        <taxon>Actinomycetota</taxon>
        <taxon>Actinomycetes</taxon>
        <taxon>Micrococcales</taxon>
        <taxon>Microbacteriaceae</taxon>
        <taxon>Mycetocola</taxon>
    </lineage>
</organism>
<accession>A0A1R4IDA4</accession>
<dbReference type="SUPFAM" id="SSF53474">
    <property type="entry name" value="alpha/beta-Hydrolases"/>
    <property type="match status" value="1"/>
</dbReference>
<dbReference type="Gene3D" id="3.40.50.1820">
    <property type="entry name" value="alpha/beta hydrolase"/>
    <property type="match status" value="1"/>
</dbReference>
<dbReference type="Pfam" id="PF02230">
    <property type="entry name" value="Abhydrolase_2"/>
    <property type="match status" value="1"/>
</dbReference>
<dbReference type="InterPro" id="IPR003140">
    <property type="entry name" value="PLipase/COase/thioEstase"/>
</dbReference>
<feature type="domain" description="Phospholipase/carboxylesterase/thioesterase" evidence="3">
    <location>
        <begin position="19"/>
        <end position="212"/>
    </location>
</feature>
<dbReference type="InterPro" id="IPR029058">
    <property type="entry name" value="AB_hydrolase_fold"/>
</dbReference>
<evidence type="ECO:0000256" key="2">
    <source>
        <dbReference type="ARBA" id="ARBA00022801"/>
    </source>
</evidence>
<protein>
    <submittedName>
        <fullName evidence="4">Possible phospholipase/carboxylesterase</fullName>
    </submittedName>
</protein>
<dbReference type="PANTHER" id="PTHR10655:SF17">
    <property type="entry name" value="LYSOPHOSPHOLIPASE-LIKE PROTEIN 1"/>
    <property type="match status" value="1"/>
</dbReference>
<dbReference type="RefSeq" id="WP_087135864.1">
    <property type="nucleotide sequence ID" value="NZ_FUKR01000006.1"/>
</dbReference>
<evidence type="ECO:0000259" key="3">
    <source>
        <dbReference type="Pfam" id="PF02230"/>
    </source>
</evidence>
<evidence type="ECO:0000313" key="5">
    <source>
        <dbReference type="Proteomes" id="UP000196778"/>
    </source>
</evidence>
<name>A0A1R4IDA4_9MICO</name>
<dbReference type="PANTHER" id="PTHR10655">
    <property type="entry name" value="LYSOPHOSPHOLIPASE-RELATED"/>
    <property type="match status" value="1"/>
</dbReference>
<gene>
    <name evidence="4" type="ORF">FM119_01170</name>
</gene>
<dbReference type="Proteomes" id="UP000196778">
    <property type="component" value="Unassembled WGS sequence"/>
</dbReference>